<comment type="cofactor">
    <cofactor evidence="2">
        <name>Zn(2+)</name>
        <dbReference type="ChEBI" id="CHEBI:29105"/>
    </cofactor>
</comment>
<evidence type="ECO:0000313" key="10">
    <source>
        <dbReference type="Proteomes" id="UP001230426"/>
    </source>
</evidence>
<evidence type="ECO:0000256" key="5">
    <source>
        <dbReference type="ARBA" id="ARBA00022723"/>
    </source>
</evidence>
<comment type="catalytic activity">
    <reaction evidence="1">
        <text>D-mannose 6-phosphate = D-fructose 6-phosphate</text>
        <dbReference type="Rhea" id="RHEA:12356"/>
        <dbReference type="ChEBI" id="CHEBI:58735"/>
        <dbReference type="ChEBI" id="CHEBI:61527"/>
        <dbReference type="EC" id="5.3.1.8"/>
    </reaction>
</comment>
<dbReference type="InterPro" id="IPR016305">
    <property type="entry name" value="Mannose-6-P_Isomerase"/>
</dbReference>
<dbReference type="Proteomes" id="UP001230426">
    <property type="component" value="Unassembled WGS sequence"/>
</dbReference>
<evidence type="ECO:0000256" key="6">
    <source>
        <dbReference type="ARBA" id="ARBA00022833"/>
    </source>
</evidence>
<dbReference type="EMBL" id="JAUSRB010000002">
    <property type="protein sequence ID" value="MDP9868542.1"/>
    <property type="molecule type" value="Genomic_DNA"/>
</dbReference>
<dbReference type="Pfam" id="PF20511">
    <property type="entry name" value="PMI_typeI_cat"/>
    <property type="match status" value="1"/>
</dbReference>
<keyword evidence="7 9" id="KW-0413">Isomerase</keyword>
<keyword evidence="5" id="KW-0479">Metal-binding</keyword>
<dbReference type="PIRSF" id="PIRSF001480">
    <property type="entry name" value="Mannose-6-phosphate_isomerase"/>
    <property type="match status" value="1"/>
</dbReference>
<dbReference type="NCBIfam" id="TIGR00218">
    <property type="entry name" value="manA"/>
    <property type="match status" value="1"/>
</dbReference>
<dbReference type="InterPro" id="IPR011051">
    <property type="entry name" value="RmlC_Cupin_sf"/>
</dbReference>
<dbReference type="EC" id="5.3.1.8" evidence="4"/>
<evidence type="ECO:0000256" key="1">
    <source>
        <dbReference type="ARBA" id="ARBA00000757"/>
    </source>
</evidence>
<proteinExistence type="inferred from homology"/>
<feature type="domain" description="Phosphomannose isomerase type I catalytic" evidence="8">
    <location>
        <begin position="9"/>
        <end position="150"/>
    </location>
</feature>
<name>A0ABT9RGY1_9ACTN</name>
<reference evidence="9 10" key="1">
    <citation type="submission" date="2023-07" db="EMBL/GenBank/DDBJ databases">
        <title>Sequencing the genomes of 1000 actinobacteria strains.</title>
        <authorList>
            <person name="Klenk H.-P."/>
        </authorList>
    </citation>
    <scope>NUCLEOTIDE SEQUENCE [LARGE SCALE GENOMIC DNA]</scope>
    <source>
        <strain evidence="9 10">DSM 44109</strain>
    </source>
</reference>
<dbReference type="SUPFAM" id="SSF51182">
    <property type="entry name" value="RmlC-like cupins"/>
    <property type="match status" value="1"/>
</dbReference>
<sequence length="396" mass="41305">MSALPPGAYRLDGTVRTYAWGSRSAIAGIQGRPVPSPEPEAELWLGAHPGAPSRIGGRPLDEIVAADPRGVLGPAVAAEFGPRLPYLMKLLAAEEPLSLQAHPDAGHARAAFAAEEAAGLPPELRNYRDPHHKPELLLAMGDFEALCGFRAPEAAADLLDRIDVPALRPVAALLRGPEGLREAFTAALTLSPAARAALVAEVAAACAKLGDVDPAYEVAARLAVHYPGDAGVIVSLLLNHVRLVPGQAIWMPAGNPHAYLRGVGVEVMASGDNVLRGGLTPKRVDVPELLRVVRFEPLETPVISPEPVAPGVVRWSPPVREFELTRATLTLETPRAELVSDGPRVLLCVSGAITAGRGEHALTLTAGTAAFVPAGVPTLPLAGRGELYQSAPAPPA</sequence>
<comment type="caution">
    <text evidence="9">The sequence shown here is derived from an EMBL/GenBank/DDBJ whole genome shotgun (WGS) entry which is preliminary data.</text>
</comment>
<dbReference type="InterPro" id="IPR046457">
    <property type="entry name" value="PMI_typeI_cat"/>
</dbReference>
<dbReference type="InterPro" id="IPR014710">
    <property type="entry name" value="RmlC-like_jellyroll"/>
</dbReference>
<evidence type="ECO:0000256" key="7">
    <source>
        <dbReference type="ARBA" id="ARBA00023235"/>
    </source>
</evidence>
<evidence type="ECO:0000313" key="9">
    <source>
        <dbReference type="EMBL" id="MDP9868542.1"/>
    </source>
</evidence>
<dbReference type="Gene3D" id="1.10.441.10">
    <property type="entry name" value="Phosphomannose Isomerase, domain 2"/>
    <property type="match status" value="1"/>
</dbReference>
<evidence type="ECO:0000259" key="8">
    <source>
        <dbReference type="Pfam" id="PF20511"/>
    </source>
</evidence>
<evidence type="ECO:0000256" key="2">
    <source>
        <dbReference type="ARBA" id="ARBA00001947"/>
    </source>
</evidence>
<organism evidence="9 10">
    <name type="scientific">Streptosporangium brasiliense</name>
    <dbReference type="NCBI Taxonomy" id="47480"/>
    <lineage>
        <taxon>Bacteria</taxon>
        <taxon>Bacillati</taxon>
        <taxon>Actinomycetota</taxon>
        <taxon>Actinomycetes</taxon>
        <taxon>Streptosporangiales</taxon>
        <taxon>Streptosporangiaceae</taxon>
        <taxon>Streptosporangium</taxon>
    </lineage>
</organism>
<dbReference type="InterPro" id="IPR001250">
    <property type="entry name" value="Man6P_Isoase-1"/>
</dbReference>
<evidence type="ECO:0000256" key="4">
    <source>
        <dbReference type="ARBA" id="ARBA00011956"/>
    </source>
</evidence>
<protein>
    <recommendedName>
        <fullName evidence="4">mannose-6-phosphate isomerase</fullName>
        <ecNumber evidence="4">5.3.1.8</ecNumber>
    </recommendedName>
</protein>
<dbReference type="PANTHER" id="PTHR10309:SF0">
    <property type="entry name" value="MANNOSE-6-PHOSPHATE ISOMERASE"/>
    <property type="match status" value="1"/>
</dbReference>
<dbReference type="RefSeq" id="WP_306871509.1">
    <property type="nucleotide sequence ID" value="NZ_JAUSRB010000002.1"/>
</dbReference>
<evidence type="ECO:0000256" key="3">
    <source>
        <dbReference type="ARBA" id="ARBA00010772"/>
    </source>
</evidence>
<gene>
    <name evidence="9" type="ORF">J2S55_007808</name>
</gene>
<dbReference type="PRINTS" id="PR00714">
    <property type="entry name" value="MAN6PISMRASE"/>
</dbReference>
<dbReference type="PANTHER" id="PTHR10309">
    <property type="entry name" value="MANNOSE-6-PHOSPHATE ISOMERASE"/>
    <property type="match status" value="1"/>
</dbReference>
<dbReference type="CDD" id="cd07011">
    <property type="entry name" value="cupin_PMI_type_I_N"/>
    <property type="match status" value="1"/>
</dbReference>
<accession>A0ABT9RGY1</accession>
<dbReference type="GO" id="GO:0004476">
    <property type="term" value="F:mannose-6-phosphate isomerase activity"/>
    <property type="evidence" value="ECO:0007669"/>
    <property type="project" value="UniProtKB-EC"/>
</dbReference>
<dbReference type="Gene3D" id="2.60.120.10">
    <property type="entry name" value="Jelly Rolls"/>
    <property type="match status" value="2"/>
</dbReference>
<keyword evidence="6" id="KW-0862">Zinc</keyword>
<keyword evidence="10" id="KW-1185">Reference proteome</keyword>
<comment type="similarity">
    <text evidence="3">Belongs to the mannose-6-phosphate isomerase type 1 family.</text>
</comment>